<dbReference type="AlphaFoldDB" id="A0A4R0N6B1"/>
<comment type="caution">
    <text evidence="4">The sequence shown here is derived from an EMBL/GenBank/DDBJ whole genome shotgun (WGS) entry which is preliminary data.</text>
</comment>
<sequence length="400" mass="45055">MQELSQLFKRFLNNQCTPEEIRMLLDYFNVDNDNADLKLLIEEQLYAEVPADFEEQPEVIAAFRKTDSHLQQQLFKKSFLQRVFSSGYTKYAVAASLAGILLLGGLFYSRFKKPDFLEGKQLANDVRPGTNKGILTLADGSSIVLDANSDTTLLKKAGVSIKVTKEGLVVYQVSDQQSETTEVLYNRITTPKGGQYTVMLSDGTKVMLNASSSLRYPLTFPLGVGRKVELNGEGFFDVEKVMENGFRKPFSVETPTQIVEVLGTHFNLSAYDDDLVVKTTLVSGKVNVYSIATKEGKILNPGEQSVLMAGDPFIHVKKVNVEGATAWKEGNFMFEDLYLKDILKQLSRWYDVDVDLRNLPETRYNIFISRNETLSNVLRMLEKTGNIKFSLINNTIKINR</sequence>
<evidence type="ECO:0000259" key="2">
    <source>
        <dbReference type="Pfam" id="PF04773"/>
    </source>
</evidence>
<dbReference type="PANTHER" id="PTHR30273">
    <property type="entry name" value="PERIPLASMIC SIGNAL SENSOR AND SIGMA FACTOR ACTIVATOR FECR-RELATED"/>
    <property type="match status" value="1"/>
</dbReference>
<dbReference type="PANTHER" id="PTHR30273:SF2">
    <property type="entry name" value="PROTEIN FECR"/>
    <property type="match status" value="1"/>
</dbReference>
<evidence type="ECO:0000256" key="1">
    <source>
        <dbReference type="SAM" id="Phobius"/>
    </source>
</evidence>
<keyword evidence="1" id="KW-0812">Transmembrane</keyword>
<reference evidence="4 5" key="1">
    <citation type="submission" date="2019-02" db="EMBL/GenBank/DDBJ databases">
        <title>Pedobacter sp. RP-3-8 sp. nov., isolated from Arctic soil.</title>
        <authorList>
            <person name="Dahal R.H."/>
        </authorList>
    </citation>
    <scope>NUCLEOTIDE SEQUENCE [LARGE SCALE GENOMIC DNA]</scope>
    <source>
        <strain evidence="4 5">RP-3-8</strain>
    </source>
</reference>
<name>A0A4R0N6B1_9SPHI</name>
<dbReference type="Pfam" id="PF16344">
    <property type="entry name" value="FecR_C"/>
    <property type="match status" value="1"/>
</dbReference>
<feature type="domain" description="FecR protein" evidence="2">
    <location>
        <begin position="187"/>
        <end position="286"/>
    </location>
</feature>
<feature type="transmembrane region" description="Helical" evidence="1">
    <location>
        <begin position="91"/>
        <end position="111"/>
    </location>
</feature>
<feature type="domain" description="Protein FecR C-terminal" evidence="3">
    <location>
        <begin position="332"/>
        <end position="398"/>
    </location>
</feature>
<keyword evidence="5" id="KW-1185">Reference proteome</keyword>
<dbReference type="Gene3D" id="3.55.50.30">
    <property type="match status" value="1"/>
</dbReference>
<dbReference type="OrthoDB" id="1099963at2"/>
<proteinExistence type="predicted"/>
<protein>
    <submittedName>
        <fullName evidence="4">FecR family protein</fullName>
    </submittedName>
</protein>
<dbReference type="InterPro" id="IPR012373">
    <property type="entry name" value="Ferrdict_sens_TM"/>
</dbReference>
<dbReference type="GO" id="GO:0016989">
    <property type="term" value="F:sigma factor antagonist activity"/>
    <property type="evidence" value="ECO:0007669"/>
    <property type="project" value="TreeGrafter"/>
</dbReference>
<dbReference type="InterPro" id="IPR006860">
    <property type="entry name" value="FecR"/>
</dbReference>
<dbReference type="EMBL" id="SJSM01000009">
    <property type="protein sequence ID" value="TCC95520.1"/>
    <property type="molecule type" value="Genomic_DNA"/>
</dbReference>
<accession>A0A4R0N6B1</accession>
<dbReference type="Gene3D" id="2.60.120.1440">
    <property type="match status" value="1"/>
</dbReference>
<dbReference type="Proteomes" id="UP000291117">
    <property type="component" value="Unassembled WGS sequence"/>
</dbReference>
<evidence type="ECO:0000313" key="5">
    <source>
        <dbReference type="Proteomes" id="UP000291117"/>
    </source>
</evidence>
<keyword evidence="1" id="KW-0472">Membrane</keyword>
<dbReference type="Pfam" id="PF04773">
    <property type="entry name" value="FecR"/>
    <property type="match status" value="1"/>
</dbReference>
<keyword evidence="1" id="KW-1133">Transmembrane helix</keyword>
<organism evidence="4 5">
    <name type="scientific">Pedobacter hiemivivus</name>
    <dbReference type="NCBI Taxonomy" id="2530454"/>
    <lineage>
        <taxon>Bacteria</taxon>
        <taxon>Pseudomonadati</taxon>
        <taxon>Bacteroidota</taxon>
        <taxon>Sphingobacteriia</taxon>
        <taxon>Sphingobacteriales</taxon>
        <taxon>Sphingobacteriaceae</taxon>
        <taxon>Pedobacter</taxon>
    </lineage>
</organism>
<gene>
    <name evidence="4" type="ORF">EZ444_15435</name>
</gene>
<dbReference type="InterPro" id="IPR032508">
    <property type="entry name" value="FecR_C"/>
</dbReference>
<evidence type="ECO:0000313" key="4">
    <source>
        <dbReference type="EMBL" id="TCC95520.1"/>
    </source>
</evidence>
<dbReference type="RefSeq" id="WP_131610046.1">
    <property type="nucleotide sequence ID" value="NZ_SJSM01000009.1"/>
</dbReference>
<evidence type="ECO:0000259" key="3">
    <source>
        <dbReference type="Pfam" id="PF16344"/>
    </source>
</evidence>